<keyword evidence="6 7" id="KW-0472">Membrane</keyword>
<evidence type="ECO:0000256" key="4">
    <source>
        <dbReference type="ARBA" id="ARBA00022692"/>
    </source>
</evidence>
<dbReference type="CDD" id="cd06261">
    <property type="entry name" value="TM_PBP2"/>
    <property type="match status" value="1"/>
</dbReference>
<keyword evidence="2 7" id="KW-0813">Transport</keyword>
<dbReference type="PANTHER" id="PTHR43005:SF1">
    <property type="entry name" value="SPERMIDINE_PUTRESCINE TRANSPORT SYSTEM PERMEASE PROTEIN"/>
    <property type="match status" value="1"/>
</dbReference>
<organism evidence="9 10">
    <name type="scientific">Vallitalea guaymasensis</name>
    <dbReference type="NCBI Taxonomy" id="1185412"/>
    <lineage>
        <taxon>Bacteria</taxon>
        <taxon>Bacillati</taxon>
        <taxon>Bacillota</taxon>
        <taxon>Clostridia</taxon>
        <taxon>Lachnospirales</taxon>
        <taxon>Vallitaleaceae</taxon>
        <taxon>Vallitalea</taxon>
    </lineage>
</organism>
<dbReference type="KEGG" id="vgu:HYG85_10980"/>
<feature type="transmembrane region" description="Helical" evidence="7">
    <location>
        <begin position="84"/>
        <end position="109"/>
    </location>
</feature>
<evidence type="ECO:0000313" key="9">
    <source>
        <dbReference type="EMBL" id="QUH29413.1"/>
    </source>
</evidence>
<dbReference type="Gene3D" id="1.10.3720.10">
    <property type="entry name" value="MetI-like"/>
    <property type="match status" value="1"/>
</dbReference>
<gene>
    <name evidence="9" type="ORF">HYG85_10980</name>
</gene>
<evidence type="ECO:0000256" key="3">
    <source>
        <dbReference type="ARBA" id="ARBA00022475"/>
    </source>
</evidence>
<dbReference type="PROSITE" id="PS50928">
    <property type="entry name" value="ABC_TM1"/>
    <property type="match status" value="1"/>
</dbReference>
<dbReference type="Proteomes" id="UP000677305">
    <property type="component" value="Chromosome"/>
</dbReference>
<dbReference type="EMBL" id="CP058561">
    <property type="protein sequence ID" value="QUH29413.1"/>
    <property type="molecule type" value="Genomic_DNA"/>
</dbReference>
<keyword evidence="3" id="KW-1003">Cell membrane</keyword>
<evidence type="ECO:0000256" key="6">
    <source>
        <dbReference type="ARBA" id="ARBA00023136"/>
    </source>
</evidence>
<dbReference type="RefSeq" id="WP_212693494.1">
    <property type="nucleotide sequence ID" value="NZ_CP058561.1"/>
</dbReference>
<comment type="subcellular location">
    <subcellularLocation>
        <location evidence="1 7">Cell membrane</location>
        <topology evidence="1 7">Multi-pass membrane protein</topology>
    </subcellularLocation>
</comment>
<feature type="transmembrane region" description="Helical" evidence="7">
    <location>
        <begin position="121"/>
        <end position="145"/>
    </location>
</feature>
<evidence type="ECO:0000256" key="5">
    <source>
        <dbReference type="ARBA" id="ARBA00022989"/>
    </source>
</evidence>
<sequence length="311" mass="35250">MKAASEGNKKSTRRFFKKLGREKHDRIFAIMLLLPAIIVVGFTTFFPIAKSVIMSFFNYKLKANADYYWNDFLNYKELFQEGEIFTAIGTTFKFMIITVALIFVIGLILSNILNKDVKGRAVLRSVVLLPWIIPTIVTGLLWMWIFQPQYGVLNYLLMKLNIISDPINWVASMKYALYSVVTASVWRQIPFITIMLLAGMQGIPSDLYEAATIDGANSRQCFFKVTLPMLSNVIKSTLLISIITNFKQFPLFWIMTGGGPVNKTTTLAIMTYKNSFVNLNFGKGAAVSTIWLIILIVFSAVYNKAFKTARD</sequence>
<evidence type="ECO:0000256" key="7">
    <source>
        <dbReference type="RuleBase" id="RU363032"/>
    </source>
</evidence>
<evidence type="ECO:0000256" key="2">
    <source>
        <dbReference type="ARBA" id="ARBA00022448"/>
    </source>
</evidence>
<feature type="domain" description="ABC transmembrane type-1" evidence="8">
    <location>
        <begin position="88"/>
        <end position="302"/>
    </location>
</feature>
<feature type="transmembrane region" description="Helical" evidence="7">
    <location>
        <begin position="27"/>
        <end position="49"/>
    </location>
</feature>
<dbReference type="InterPro" id="IPR035906">
    <property type="entry name" value="MetI-like_sf"/>
</dbReference>
<keyword evidence="10" id="KW-1185">Reference proteome</keyword>
<dbReference type="InterPro" id="IPR000515">
    <property type="entry name" value="MetI-like"/>
</dbReference>
<dbReference type="GO" id="GO:0055085">
    <property type="term" value="P:transmembrane transport"/>
    <property type="evidence" value="ECO:0007669"/>
    <property type="project" value="InterPro"/>
</dbReference>
<evidence type="ECO:0000313" key="10">
    <source>
        <dbReference type="Proteomes" id="UP000677305"/>
    </source>
</evidence>
<evidence type="ECO:0000259" key="8">
    <source>
        <dbReference type="PROSITE" id="PS50928"/>
    </source>
</evidence>
<keyword evidence="5 7" id="KW-1133">Transmembrane helix</keyword>
<evidence type="ECO:0000256" key="1">
    <source>
        <dbReference type="ARBA" id="ARBA00004651"/>
    </source>
</evidence>
<proteinExistence type="inferred from homology"/>
<comment type="similarity">
    <text evidence="7">Belongs to the binding-protein-dependent transport system permease family.</text>
</comment>
<dbReference type="AlphaFoldDB" id="A0A8J8MAW2"/>
<name>A0A8J8MAW2_9FIRM</name>
<protein>
    <submittedName>
        <fullName evidence="9">Sugar ABC transporter permease</fullName>
    </submittedName>
</protein>
<dbReference type="SUPFAM" id="SSF161098">
    <property type="entry name" value="MetI-like"/>
    <property type="match status" value="1"/>
</dbReference>
<dbReference type="Pfam" id="PF00528">
    <property type="entry name" value="BPD_transp_1"/>
    <property type="match status" value="1"/>
</dbReference>
<keyword evidence="4 7" id="KW-0812">Transmembrane</keyword>
<reference evidence="9 10" key="1">
    <citation type="submission" date="2020-07" db="EMBL/GenBank/DDBJ databases">
        <title>Vallitalea guaymasensis genome.</title>
        <authorList>
            <person name="Postec A."/>
        </authorList>
    </citation>
    <scope>NUCLEOTIDE SEQUENCE [LARGE SCALE GENOMIC DNA]</scope>
    <source>
        <strain evidence="9 10">Ra1766G1</strain>
    </source>
</reference>
<dbReference type="PANTHER" id="PTHR43005">
    <property type="entry name" value="BLR7065 PROTEIN"/>
    <property type="match status" value="1"/>
</dbReference>
<dbReference type="GO" id="GO:0005886">
    <property type="term" value="C:plasma membrane"/>
    <property type="evidence" value="ECO:0007669"/>
    <property type="project" value="UniProtKB-SubCell"/>
</dbReference>
<feature type="transmembrane region" description="Helical" evidence="7">
    <location>
        <begin position="284"/>
        <end position="302"/>
    </location>
</feature>
<accession>A0A8J8MAW2</accession>
<feature type="transmembrane region" description="Helical" evidence="7">
    <location>
        <begin position="175"/>
        <end position="200"/>
    </location>
</feature>